<dbReference type="STRING" id="343013.SAMN04489707_101463"/>
<feature type="domain" description="PepSY" evidence="3">
    <location>
        <begin position="11"/>
        <end position="95"/>
    </location>
</feature>
<dbReference type="InterPro" id="IPR025711">
    <property type="entry name" value="PepSY"/>
</dbReference>
<reference evidence="4 5" key="1">
    <citation type="submission" date="2016-10" db="EMBL/GenBank/DDBJ databases">
        <authorList>
            <person name="de Groot N.N."/>
        </authorList>
    </citation>
    <scope>NUCLEOTIDE SEQUENCE [LARGE SCALE GENOMIC DNA]</scope>
    <source>
        <strain evidence="4 5">R-24608</strain>
    </source>
</reference>
<dbReference type="Pfam" id="PF13670">
    <property type="entry name" value="PepSY_2"/>
    <property type="match status" value="1"/>
</dbReference>
<evidence type="ECO:0000313" key="4">
    <source>
        <dbReference type="EMBL" id="SFU68217.1"/>
    </source>
</evidence>
<name>A0A1I7I5L5_9BURK</name>
<organism evidence="4 5">
    <name type="scientific">Paenacidovorax caeni</name>
    <dbReference type="NCBI Taxonomy" id="343013"/>
    <lineage>
        <taxon>Bacteria</taxon>
        <taxon>Pseudomonadati</taxon>
        <taxon>Pseudomonadota</taxon>
        <taxon>Betaproteobacteria</taxon>
        <taxon>Burkholderiales</taxon>
        <taxon>Comamonadaceae</taxon>
        <taxon>Paenacidovorax</taxon>
    </lineage>
</organism>
<keyword evidence="2" id="KW-0732">Signal</keyword>
<sequence>MRHHTPAWLLTMAFLAGASPVAWASAPQEKVFCTDAPRTQWIPEAEARERFGASRYVLVKYKVSKGNCHEFYAVDAQGTVVETYMHPVTGETVRTTRIPASASPATPPRAPQ</sequence>
<evidence type="ECO:0000256" key="2">
    <source>
        <dbReference type="SAM" id="SignalP"/>
    </source>
</evidence>
<feature type="region of interest" description="Disordered" evidence="1">
    <location>
        <begin position="92"/>
        <end position="112"/>
    </location>
</feature>
<proteinExistence type="predicted"/>
<keyword evidence="5" id="KW-1185">Reference proteome</keyword>
<dbReference type="Proteomes" id="UP000183656">
    <property type="component" value="Unassembled WGS sequence"/>
</dbReference>
<accession>A0A1I7I5L5</accession>
<evidence type="ECO:0000256" key="1">
    <source>
        <dbReference type="SAM" id="MobiDB-lite"/>
    </source>
</evidence>
<dbReference type="AlphaFoldDB" id="A0A1I7I5L5"/>
<protein>
    <submittedName>
        <fullName evidence="4">Peptidase propeptide and YPEB domain-containing protein</fullName>
    </submittedName>
</protein>
<feature type="compositionally biased region" description="Low complexity" evidence="1">
    <location>
        <begin position="95"/>
        <end position="104"/>
    </location>
</feature>
<dbReference type="EMBL" id="FPBX01000014">
    <property type="protein sequence ID" value="SFU68217.1"/>
    <property type="molecule type" value="Genomic_DNA"/>
</dbReference>
<gene>
    <name evidence="4" type="ORF">SAMN04489707_101463</name>
</gene>
<feature type="signal peptide" evidence="2">
    <location>
        <begin position="1"/>
        <end position="24"/>
    </location>
</feature>
<feature type="chain" id="PRO_5010271608" evidence="2">
    <location>
        <begin position="25"/>
        <end position="112"/>
    </location>
</feature>
<evidence type="ECO:0000313" key="5">
    <source>
        <dbReference type="Proteomes" id="UP000183656"/>
    </source>
</evidence>
<dbReference type="RefSeq" id="WP_054255659.1">
    <property type="nucleotide sequence ID" value="NZ_FPBX01000014.1"/>
</dbReference>
<evidence type="ECO:0000259" key="3">
    <source>
        <dbReference type="Pfam" id="PF13670"/>
    </source>
</evidence>